<dbReference type="SFLD" id="SFLDS00029">
    <property type="entry name" value="Radical_SAM"/>
    <property type="match status" value="1"/>
</dbReference>
<keyword evidence="5 10" id="KW-0408">Iron</keyword>
<comment type="caution">
    <text evidence="13">The sequence shown here is derived from an EMBL/GenBank/DDBJ whole genome shotgun (WGS) entry which is preliminary data.</text>
</comment>
<sequence length="349" mass="39071">MPASKSVTGTALSPENSVLTDLFDRTISYLRLSLTDRCNLKCLYCVPEEGGLPKLEQEDLLSYEELLRVVRAAVSMGMTKLRLTGGEPLVRRNVMDFVNQLAAIKQLRDIRITTNGVLLSRYAEDLRAAGISKINISLDSLQPERFARITGADCFAQVWQGIEKARSVGFAPVKLNMVVMRGVNDDELADFARLSRDTELHVRFIEFMPIGASSRWSKDTYVSSDEIKARLYDLGELIPVHRSETDGPASMFRLGAEAKGKLGFISPLSHHFCDRCNRLRLTSEGMLRACLLHDAETDLRAVLRRGCTDEEIRETLLAAVRSKPQGHRMEERLREQEGGCHGRMSRIGG</sequence>
<dbReference type="Proteomes" id="UP000316238">
    <property type="component" value="Unassembled WGS sequence"/>
</dbReference>
<dbReference type="GO" id="GO:0051539">
    <property type="term" value="F:4 iron, 4 sulfur cluster binding"/>
    <property type="evidence" value="ECO:0007669"/>
    <property type="project" value="UniProtKB-UniRule"/>
</dbReference>
<keyword evidence="4 10" id="KW-0547">Nucleotide-binding</keyword>
<feature type="binding site" evidence="10">
    <location>
        <position position="86"/>
    </location>
    <ligand>
        <name>S-adenosyl-L-methionine</name>
        <dbReference type="ChEBI" id="CHEBI:59789"/>
    </ligand>
</feature>
<feature type="binding site" evidence="10">
    <location>
        <position position="82"/>
    </location>
    <ligand>
        <name>GTP</name>
        <dbReference type="ChEBI" id="CHEBI:37565"/>
    </ligand>
</feature>
<keyword evidence="3 10" id="KW-0479">Metal-binding</keyword>
<evidence type="ECO:0000256" key="1">
    <source>
        <dbReference type="ARBA" id="ARBA00022485"/>
    </source>
</evidence>
<dbReference type="InterPro" id="IPR010505">
    <property type="entry name" value="MoaA_twitch"/>
</dbReference>
<dbReference type="NCBIfam" id="TIGR02666">
    <property type="entry name" value="moaA"/>
    <property type="match status" value="1"/>
</dbReference>
<protein>
    <recommendedName>
        <fullName evidence="10">GTP 3',8-cyclase</fullName>
        <ecNumber evidence="10">4.1.99.22</ecNumber>
    </recommendedName>
    <alternativeName>
        <fullName evidence="10">Molybdenum cofactor biosynthesis protein A</fullName>
    </alternativeName>
</protein>
<dbReference type="GO" id="GO:0061798">
    <property type="term" value="F:GTP 3',8'-cyclase activity"/>
    <property type="evidence" value="ECO:0007669"/>
    <property type="project" value="UniProtKB-UniRule"/>
</dbReference>
<dbReference type="PROSITE" id="PS51918">
    <property type="entry name" value="RADICAL_SAM"/>
    <property type="match status" value="1"/>
</dbReference>
<proteinExistence type="inferred from homology"/>
<dbReference type="SUPFAM" id="SSF102114">
    <property type="entry name" value="Radical SAM enzymes"/>
    <property type="match status" value="1"/>
</dbReference>
<feature type="binding site" evidence="10">
    <location>
        <position position="137"/>
    </location>
    <ligand>
        <name>S-adenosyl-L-methionine</name>
        <dbReference type="ChEBI" id="CHEBI:59789"/>
    </ligand>
</feature>
<evidence type="ECO:0000256" key="9">
    <source>
        <dbReference type="ARBA" id="ARBA00023239"/>
    </source>
</evidence>
<feature type="binding site" evidence="10">
    <location>
        <position position="273"/>
    </location>
    <ligand>
        <name>[4Fe-4S] cluster</name>
        <dbReference type="ChEBI" id="CHEBI:49883"/>
        <label>2</label>
        <note>4Fe-4S-substrate</note>
    </ligand>
</feature>
<evidence type="ECO:0000256" key="4">
    <source>
        <dbReference type="ARBA" id="ARBA00022741"/>
    </source>
</evidence>
<comment type="similarity">
    <text evidence="10">Belongs to the radical SAM superfamily. MoaA family.</text>
</comment>
<feature type="binding site" evidence="10">
    <location>
        <position position="42"/>
    </location>
    <ligand>
        <name>[4Fe-4S] cluster</name>
        <dbReference type="ChEBI" id="CHEBI:49883"/>
        <label>1</label>
        <note>4Fe-4S-S-AdoMet</note>
    </ligand>
</feature>
<dbReference type="GO" id="GO:0061799">
    <property type="term" value="F:cyclic pyranopterin monophosphate synthase activity"/>
    <property type="evidence" value="ECO:0007669"/>
    <property type="project" value="TreeGrafter"/>
</dbReference>
<reference evidence="13" key="1">
    <citation type="submission" date="2017-07" db="EMBL/GenBank/DDBJ databases">
        <title>The cable genome - Insights into the physiology and evolution of filamentous bacteria capable of sulfide oxidation via long distance electron transfer.</title>
        <authorList>
            <person name="Thorup C."/>
            <person name="Bjerg J.T."/>
            <person name="Schreiber L."/>
            <person name="Nielsen L.P."/>
            <person name="Kjeldsen K.U."/>
            <person name="Boesen T."/>
            <person name="Boggild A."/>
            <person name="Meysman F."/>
            <person name="Geelhoed J."/>
            <person name="Schramm A."/>
        </authorList>
    </citation>
    <scope>NUCLEOTIDE SEQUENCE [LARGE SCALE GENOMIC DNA]</scope>
    <source>
        <strain evidence="13">GS</strain>
    </source>
</reference>
<dbReference type="InterPro" id="IPR058240">
    <property type="entry name" value="rSAM_sf"/>
</dbReference>
<feature type="binding site" evidence="10">
    <location>
        <position position="113"/>
    </location>
    <ligand>
        <name>GTP</name>
        <dbReference type="ChEBI" id="CHEBI:37565"/>
    </ligand>
</feature>
<dbReference type="PANTHER" id="PTHR22960">
    <property type="entry name" value="MOLYBDOPTERIN COFACTOR SYNTHESIS PROTEIN A"/>
    <property type="match status" value="1"/>
</dbReference>
<dbReference type="Pfam" id="PF06463">
    <property type="entry name" value="Mob_synth_C"/>
    <property type="match status" value="1"/>
</dbReference>
<comment type="catalytic activity">
    <reaction evidence="10">
        <text>GTP + AH2 + S-adenosyl-L-methionine = (8S)-3',8-cyclo-7,8-dihydroguanosine 5'-triphosphate + 5'-deoxyadenosine + L-methionine + A + H(+)</text>
        <dbReference type="Rhea" id="RHEA:49576"/>
        <dbReference type="ChEBI" id="CHEBI:13193"/>
        <dbReference type="ChEBI" id="CHEBI:15378"/>
        <dbReference type="ChEBI" id="CHEBI:17319"/>
        <dbReference type="ChEBI" id="CHEBI:17499"/>
        <dbReference type="ChEBI" id="CHEBI:37565"/>
        <dbReference type="ChEBI" id="CHEBI:57844"/>
        <dbReference type="ChEBI" id="CHEBI:59789"/>
        <dbReference type="ChEBI" id="CHEBI:131766"/>
        <dbReference type="EC" id="4.1.99.22"/>
    </reaction>
</comment>
<feature type="binding site" evidence="10">
    <location>
        <position position="44"/>
    </location>
    <ligand>
        <name>S-adenosyl-L-methionine</name>
        <dbReference type="ChEBI" id="CHEBI:59789"/>
    </ligand>
</feature>
<comment type="subunit">
    <text evidence="10">Monomer and homodimer.</text>
</comment>
<organism evidence="13 14">
    <name type="scientific">Candidatus Electronema aureum</name>
    <dbReference type="NCBI Taxonomy" id="2005002"/>
    <lineage>
        <taxon>Bacteria</taxon>
        <taxon>Pseudomonadati</taxon>
        <taxon>Thermodesulfobacteriota</taxon>
        <taxon>Desulfobulbia</taxon>
        <taxon>Desulfobulbales</taxon>
        <taxon>Desulfobulbaceae</taxon>
        <taxon>Candidatus Electronema</taxon>
    </lineage>
</organism>
<dbReference type="SFLD" id="SFLDG01386">
    <property type="entry name" value="main_SPASM_domain-containing"/>
    <property type="match status" value="1"/>
</dbReference>
<evidence type="ECO:0000259" key="12">
    <source>
        <dbReference type="PROSITE" id="PS51918"/>
    </source>
</evidence>
<feature type="binding site" evidence="10">
    <location>
        <position position="38"/>
    </location>
    <ligand>
        <name>[4Fe-4S] cluster</name>
        <dbReference type="ChEBI" id="CHEBI:49883"/>
        <label>1</label>
        <note>4Fe-4S-S-AdoMet</note>
    </ligand>
</feature>
<evidence type="ECO:0000256" key="10">
    <source>
        <dbReference type="HAMAP-Rule" id="MF_01225"/>
    </source>
</evidence>
<feature type="domain" description="Radical SAM core" evidence="12">
    <location>
        <begin position="22"/>
        <end position="249"/>
    </location>
</feature>
<dbReference type="PANTHER" id="PTHR22960:SF0">
    <property type="entry name" value="MOLYBDENUM COFACTOR BIOSYNTHESIS PROTEIN 1"/>
    <property type="match status" value="1"/>
</dbReference>
<dbReference type="HAMAP" id="MF_01225_B">
    <property type="entry name" value="MoaA_B"/>
    <property type="match status" value="1"/>
</dbReference>
<evidence type="ECO:0000313" key="13">
    <source>
        <dbReference type="EMBL" id="TAA74205.1"/>
    </source>
</evidence>
<feature type="binding site" evidence="10">
    <location>
        <position position="276"/>
    </location>
    <ligand>
        <name>[4Fe-4S] cluster</name>
        <dbReference type="ChEBI" id="CHEBI:49883"/>
        <label>2</label>
        <note>4Fe-4S-substrate</note>
    </ligand>
</feature>
<dbReference type="InterPro" id="IPR050105">
    <property type="entry name" value="MoCo_biosynth_MoaA/MoaC"/>
</dbReference>
<feature type="binding site" evidence="10">
    <location>
        <position position="174"/>
    </location>
    <ligand>
        <name>GTP</name>
        <dbReference type="ChEBI" id="CHEBI:37565"/>
    </ligand>
</feature>
<dbReference type="SFLD" id="SFLDG01067">
    <property type="entry name" value="SPASM/twitch_domain_containing"/>
    <property type="match status" value="1"/>
</dbReference>
<accession>A0A521FZM7</accession>
<dbReference type="InterPro" id="IPR040064">
    <property type="entry name" value="MoaA-like"/>
</dbReference>
<feature type="region of interest" description="Disordered" evidence="11">
    <location>
        <begin position="323"/>
        <end position="349"/>
    </location>
</feature>
<dbReference type="GO" id="GO:0046872">
    <property type="term" value="F:metal ion binding"/>
    <property type="evidence" value="ECO:0007669"/>
    <property type="project" value="UniProtKB-KW"/>
</dbReference>
<feature type="binding site" evidence="10">
    <location>
        <begin position="278"/>
        <end position="280"/>
    </location>
    <ligand>
        <name>GTP</name>
        <dbReference type="ChEBI" id="CHEBI:37565"/>
    </ligand>
</feature>
<evidence type="ECO:0000256" key="7">
    <source>
        <dbReference type="ARBA" id="ARBA00023134"/>
    </source>
</evidence>
<dbReference type="InterPro" id="IPR007197">
    <property type="entry name" value="rSAM"/>
</dbReference>
<evidence type="ECO:0000256" key="5">
    <source>
        <dbReference type="ARBA" id="ARBA00023004"/>
    </source>
</evidence>
<dbReference type="EC" id="4.1.99.22" evidence="10"/>
<dbReference type="CDD" id="cd01335">
    <property type="entry name" value="Radical_SAM"/>
    <property type="match status" value="1"/>
</dbReference>
<gene>
    <name evidence="10" type="primary">moaA</name>
    <name evidence="13" type="ORF">CDV28_13514</name>
</gene>
<feature type="binding site" evidence="10">
    <location>
        <position position="208"/>
    </location>
    <ligand>
        <name>S-adenosyl-L-methionine</name>
        <dbReference type="ChEBI" id="CHEBI:59789"/>
    </ligand>
</feature>
<dbReference type="Pfam" id="PF04055">
    <property type="entry name" value="Radical_SAM"/>
    <property type="match status" value="1"/>
</dbReference>
<dbReference type="SFLD" id="SFLDG01383">
    <property type="entry name" value="cyclic_pyranopterin_phosphate"/>
    <property type="match status" value="1"/>
</dbReference>
<dbReference type="GO" id="GO:0005525">
    <property type="term" value="F:GTP binding"/>
    <property type="evidence" value="ECO:0007669"/>
    <property type="project" value="UniProtKB-UniRule"/>
</dbReference>
<evidence type="ECO:0000256" key="8">
    <source>
        <dbReference type="ARBA" id="ARBA00023150"/>
    </source>
</evidence>
<feature type="binding site" evidence="10">
    <location>
        <position position="31"/>
    </location>
    <ligand>
        <name>GTP</name>
        <dbReference type="ChEBI" id="CHEBI:37565"/>
    </ligand>
</feature>
<dbReference type="InterPro" id="IPR013785">
    <property type="entry name" value="Aldolase_TIM"/>
</dbReference>
<keyword evidence="8 10" id="KW-0501">Molybdenum cofactor biosynthesis</keyword>
<dbReference type="EMBL" id="NQJD01000035">
    <property type="protein sequence ID" value="TAA74205.1"/>
    <property type="molecule type" value="Genomic_DNA"/>
</dbReference>
<comment type="function">
    <text evidence="10">Catalyzes the cyclization of GTP to (8S)-3',8-cyclo-7,8-dihydroguanosine 5'-triphosphate.</text>
</comment>
<feature type="compositionally biased region" description="Basic and acidic residues" evidence="11">
    <location>
        <begin position="327"/>
        <end position="340"/>
    </location>
</feature>
<evidence type="ECO:0000256" key="6">
    <source>
        <dbReference type="ARBA" id="ARBA00023014"/>
    </source>
</evidence>
<dbReference type="InterPro" id="IPR013483">
    <property type="entry name" value="MoaA"/>
</dbReference>
<name>A0A521FZM7_9BACT</name>
<dbReference type="GO" id="GO:0006777">
    <property type="term" value="P:Mo-molybdopterin cofactor biosynthetic process"/>
    <property type="evidence" value="ECO:0007669"/>
    <property type="project" value="UniProtKB-UniRule"/>
</dbReference>
<dbReference type="InterPro" id="IPR006638">
    <property type="entry name" value="Elp3/MiaA/NifB-like_rSAM"/>
</dbReference>
<comment type="pathway">
    <text evidence="10">Cofactor biosynthesis; molybdopterin biosynthesis.</text>
</comment>
<dbReference type="Gene3D" id="3.20.20.70">
    <property type="entry name" value="Aldolase class I"/>
    <property type="match status" value="1"/>
</dbReference>
<keyword evidence="2 10" id="KW-0949">S-adenosyl-L-methionine</keyword>
<dbReference type="SMART" id="SM00729">
    <property type="entry name" value="Elp3"/>
    <property type="match status" value="1"/>
</dbReference>
<dbReference type="UniPathway" id="UPA00344"/>
<keyword evidence="9 10" id="KW-0456">Lyase</keyword>
<feature type="binding site" evidence="10">
    <location>
        <position position="45"/>
    </location>
    <ligand>
        <name>[4Fe-4S] cluster</name>
        <dbReference type="ChEBI" id="CHEBI:49883"/>
        <label>1</label>
        <note>4Fe-4S-S-AdoMet</note>
    </ligand>
</feature>
<evidence type="ECO:0000256" key="2">
    <source>
        <dbReference type="ARBA" id="ARBA00022691"/>
    </source>
</evidence>
<keyword evidence="14" id="KW-1185">Reference proteome</keyword>
<dbReference type="CDD" id="cd21117">
    <property type="entry name" value="Twitch_MoaA"/>
    <property type="match status" value="1"/>
</dbReference>
<keyword evidence="7 10" id="KW-0342">GTP-binding</keyword>
<evidence type="ECO:0000256" key="11">
    <source>
        <dbReference type="SAM" id="MobiDB-lite"/>
    </source>
</evidence>
<feature type="binding site" evidence="10">
    <location>
        <position position="290"/>
    </location>
    <ligand>
        <name>[4Fe-4S] cluster</name>
        <dbReference type="ChEBI" id="CHEBI:49883"/>
        <label>2</label>
        <note>4Fe-4S-substrate</note>
    </ligand>
</feature>
<evidence type="ECO:0000256" key="3">
    <source>
        <dbReference type="ARBA" id="ARBA00022723"/>
    </source>
</evidence>
<dbReference type="AlphaFoldDB" id="A0A521FZM7"/>
<keyword evidence="6 10" id="KW-0411">Iron-sulfur</keyword>
<evidence type="ECO:0000313" key="14">
    <source>
        <dbReference type="Proteomes" id="UP000316238"/>
    </source>
</evidence>
<keyword evidence="1 10" id="KW-0004">4Fe-4S</keyword>
<dbReference type="NCBIfam" id="NF001199">
    <property type="entry name" value="PRK00164.2-1"/>
    <property type="match status" value="1"/>
</dbReference>
<comment type="cofactor">
    <cofactor evidence="10">
        <name>[4Fe-4S] cluster</name>
        <dbReference type="ChEBI" id="CHEBI:49883"/>
    </cofactor>
    <text evidence="10">Binds 2 [4Fe-4S] clusters. Binds 1 [4Fe-4S] cluster coordinated with 3 cysteines and an exchangeable S-adenosyl-L-methionine and 1 [4Fe-4S] cluster coordinated with 3 cysteines and the GTP-derived substrate.</text>
</comment>
<dbReference type="GO" id="GO:1904047">
    <property type="term" value="F:S-adenosyl-L-methionine binding"/>
    <property type="evidence" value="ECO:0007669"/>
    <property type="project" value="UniProtKB-UniRule"/>
</dbReference>